<dbReference type="EMBL" id="KQ982585">
    <property type="protein sequence ID" value="KYQ54391.1"/>
    <property type="molecule type" value="Genomic_DNA"/>
</dbReference>
<gene>
    <name evidence="1" type="ORF">ALC60_06938</name>
</gene>
<protein>
    <submittedName>
        <fullName evidence="1">Uncharacterized protein</fullName>
    </submittedName>
</protein>
<dbReference type="AlphaFoldDB" id="A0A151X1U9"/>
<organism evidence="1 2">
    <name type="scientific">Mycetomoellerius zeteki</name>
    <dbReference type="NCBI Taxonomy" id="64791"/>
    <lineage>
        <taxon>Eukaryota</taxon>
        <taxon>Metazoa</taxon>
        <taxon>Ecdysozoa</taxon>
        <taxon>Arthropoda</taxon>
        <taxon>Hexapoda</taxon>
        <taxon>Insecta</taxon>
        <taxon>Pterygota</taxon>
        <taxon>Neoptera</taxon>
        <taxon>Endopterygota</taxon>
        <taxon>Hymenoptera</taxon>
        <taxon>Apocrita</taxon>
        <taxon>Aculeata</taxon>
        <taxon>Formicoidea</taxon>
        <taxon>Formicidae</taxon>
        <taxon>Myrmicinae</taxon>
        <taxon>Mycetomoellerius</taxon>
    </lineage>
</organism>
<keyword evidence="2" id="KW-1185">Reference proteome</keyword>
<sequence length="45" mass="5481">MNENVRLNCARKDTRIWFFDNDVRSRITETTWLIPASFAHRRDMP</sequence>
<evidence type="ECO:0000313" key="1">
    <source>
        <dbReference type="EMBL" id="KYQ54391.1"/>
    </source>
</evidence>
<proteinExistence type="predicted"/>
<reference evidence="1 2" key="1">
    <citation type="submission" date="2015-09" db="EMBL/GenBank/DDBJ databases">
        <title>Trachymyrmex zeteki WGS genome.</title>
        <authorList>
            <person name="Nygaard S."/>
            <person name="Hu H."/>
            <person name="Boomsma J."/>
            <person name="Zhang G."/>
        </authorList>
    </citation>
    <scope>NUCLEOTIDE SEQUENCE [LARGE SCALE GENOMIC DNA]</scope>
    <source>
        <strain evidence="1">Tzet28-1</strain>
        <tissue evidence="1">Whole body</tissue>
    </source>
</reference>
<evidence type="ECO:0000313" key="2">
    <source>
        <dbReference type="Proteomes" id="UP000075809"/>
    </source>
</evidence>
<name>A0A151X1U9_9HYME</name>
<dbReference type="Proteomes" id="UP000075809">
    <property type="component" value="Unassembled WGS sequence"/>
</dbReference>
<accession>A0A151X1U9</accession>